<accession>A0A4C1XIF4</accession>
<keyword evidence="2" id="KW-1185">Reference proteome</keyword>
<comment type="caution">
    <text evidence="1">The sequence shown here is derived from an EMBL/GenBank/DDBJ whole genome shotgun (WGS) entry which is preliminary data.</text>
</comment>
<reference evidence="1 2" key="1">
    <citation type="journal article" date="2019" name="Commun. Biol.">
        <title>The bagworm genome reveals a unique fibroin gene that provides high tensile strength.</title>
        <authorList>
            <person name="Kono N."/>
            <person name="Nakamura H."/>
            <person name="Ohtoshi R."/>
            <person name="Tomita M."/>
            <person name="Numata K."/>
            <person name="Arakawa K."/>
        </authorList>
    </citation>
    <scope>NUCLEOTIDE SEQUENCE [LARGE SCALE GENOMIC DNA]</scope>
</reference>
<evidence type="ECO:0000313" key="2">
    <source>
        <dbReference type="Proteomes" id="UP000299102"/>
    </source>
</evidence>
<dbReference type="EMBL" id="BGZK01000837">
    <property type="protein sequence ID" value="GBP62274.1"/>
    <property type="molecule type" value="Genomic_DNA"/>
</dbReference>
<evidence type="ECO:0000313" key="1">
    <source>
        <dbReference type="EMBL" id="GBP62274.1"/>
    </source>
</evidence>
<sequence length="96" mass="10802">MLQVKEPKMQYRFRATMLPSLHHEESTPTFEHVWKKEAAAYLQSQPILIKYYTNRCGAGAMPVAKTLATSVNDEVKTSGLNVEHRATPYFSSTGAN</sequence>
<protein>
    <submittedName>
        <fullName evidence="1">Uncharacterized protein</fullName>
    </submittedName>
</protein>
<proteinExistence type="predicted"/>
<dbReference type="AlphaFoldDB" id="A0A4C1XIF4"/>
<gene>
    <name evidence="1" type="ORF">EVAR_8613_1</name>
</gene>
<name>A0A4C1XIF4_EUMVA</name>
<dbReference type="Proteomes" id="UP000299102">
    <property type="component" value="Unassembled WGS sequence"/>
</dbReference>
<organism evidence="1 2">
    <name type="scientific">Eumeta variegata</name>
    <name type="common">Bagworm moth</name>
    <name type="synonym">Eumeta japonica</name>
    <dbReference type="NCBI Taxonomy" id="151549"/>
    <lineage>
        <taxon>Eukaryota</taxon>
        <taxon>Metazoa</taxon>
        <taxon>Ecdysozoa</taxon>
        <taxon>Arthropoda</taxon>
        <taxon>Hexapoda</taxon>
        <taxon>Insecta</taxon>
        <taxon>Pterygota</taxon>
        <taxon>Neoptera</taxon>
        <taxon>Endopterygota</taxon>
        <taxon>Lepidoptera</taxon>
        <taxon>Glossata</taxon>
        <taxon>Ditrysia</taxon>
        <taxon>Tineoidea</taxon>
        <taxon>Psychidae</taxon>
        <taxon>Oiketicinae</taxon>
        <taxon>Eumeta</taxon>
    </lineage>
</organism>